<accession>A0AAN9EDC8</accession>
<proteinExistence type="predicted"/>
<dbReference type="Proteomes" id="UP001372338">
    <property type="component" value="Unassembled WGS sequence"/>
</dbReference>
<name>A0AAN9EDC8_CROPI</name>
<gene>
    <name evidence="2" type="ORF">RIF29_28652</name>
</gene>
<dbReference type="AlphaFoldDB" id="A0AAN9EDC8"/>
<feature type="region of interest" description="Disordered" evidence="1">
    <location>
        <begin position="62"/>
        <end position="104"/>
    </location>
</feature>
<comment type="caution">
    <text evidence="2">The sequence shown here is derived from an EMBL/GenBank/DDBJ whole genome shotgun (WGS) entry which is preliminary data.</text>
</comment>
<evidence type="ECO:0000313" key="2">
    <source>
        <dbReference type="EMBL" id="KAK7255246.1"/>
    </source>
</evidence>
<protein>
    <submittedName>
        <fullName evidence="2">Uncharacterized protein</fullName>
    </submittedName>
</protein>
<evidence type="ECO:0000313" key="3">
    <source>
        <dbReference type="Proteomes" id="UP001372338"/>
    </source>
</evidence>
<keyword evidence="3" id="KW-1185">Reference proteome</keyword>
<reference evidence="2 3" key="1">
    <citation type="submission" date="2024-01" db="EMBL/GenBank/DDBJ databases">
        <title>The genomes of 5 underutilized Papilionoideae crops provide insights into root nodulation and disease resistanc.</title>
        <authorList>
            <person name="Yuan L."/>
        </authorList>
    </citation>
    <scope>NUCLEOTIDE SEQUENCE [LARGE SCALE GENOMIC DNA]</scope>
    <source>
        <strain evidence="2">ZHUSHIDOU_FW_LH</strain>
        <tissue evidence="2">Leaf</tissue>
    </source>
</reference>
<sequence length="104" mass="11620">MKKVATWEAVREDTRGKSKVIPWWDYAEETELDVGLESRMMLLEDWQLCYRDGSTIGICGSSSFSDDEELDDTGGTNEVVESEPACKESPAFKSETVAKEGFSP</sequence>
<evidence type="ECO:0000256" key="1">
    <source>
        <dbReference type="SAM" id="MobiDB-lite"/>
    </source>
</evidence>
<organism evidence="2 3">
    <name type="scientific">Crotalaria pallida</name>
    <name type="common">Smooth rattlebox</name>
    <name type="synonym">Crotalaria striata</name>
    <dbReference type="NCBI Taxonomy" id="3830"/>
    <lineage>
        <taxon>Eukaryota</taxon>
        <taxon>Viridiplantae</taxon>
        <taxon>Streptophyta</taxon>
        <taxon>Embryophyta</taxon>
        <taxon>Tracheophyta</taxon>
        <taxon>Spermatophyta</taxon>
        <taxon>Magnoliopsida</taxon>
        <taxon>eudicotyledons</taxon>
        <taxon>Gunneridae</taxon>
        <taxon>Pentapetalae</taxon>
        <taxon>rosids</taxon>
        <taxon>fabids</taxon>
        <taxon>Fabales</taxon>
        <taxon>Fabaceae</taxon>
        <taxon>Papilionoideae</taxon>
        <taxon>50 kb inversion clade</taxon>
        <taxon>genistoids sensu lato</taxon>
        <taxon>core genistoids</taxon>
        <taxon>Crotalarieae</taxon>
        <taxon>Crotalaria</taxon>
    </lineage>
</organism>
<dbReference type="EMBL" id="JAYWIO010000006">
    <property type="protein sequence ID" value="KAK7255246.1"/>
    <property type="molecule type" value="Genomic_DNA"/>
</dbReference>